<gene>
    <name evidence="6" type="ORF">PNOK_0915200</name>
</gene>
<dbReference type="InterPro" id="IPR013083">
    <property type="entry name" value="Znf_RING/FYVE/PHD"/>
</dbReference>
<dbReference type="Pfam" id="PF00628">
    <property type="entry name" value="PHD"/>
    <property type="match status" value="1"/>
</dbReference>
<keyword evidence="1" id="KW-0479">Metal-binding</keyword>
<dbReference type="STRING" id="2282107.A0A286U781"/>
<comment type="caution">
    <text evidence="6">The sequence shown here is derived from an EMBL/GenBank/DDBJ whole genome shotgun (WGS) entry which is preliminary data.</text>
</comment>
<dbReference type="GO" id="GO:0006338">
    <property type="term" value="P:chromatin remodeling"/>
    <property type="evidence" value="ECO:0007669"/>
    <property type="project" value="UniProtKB-ARBA"/>
</dbReference>
<feature type="region of interest" description="Disordered" evidence="4">
    <location>
        <begin position="1"/>
        <end position="42"/>
    </location>
</feature>
<sequence length="849" mass="94625">MSPPSQEANTLFPKSGALSHDSTLSATRNRRDLSTSTSTPAAQILMNIQTNLAAQKERSVQSSAPSPSILSQSSPLPSLVNHCQHKHERQNMPEIRENHPNQAFDENSPAIRKLIENTIESVLEKRSSALQTTGRSQGEAVPSLNDIQSQLRRIESKISATDSLLAGDTTPIDVLLMKQVNSRISASEKSLQELSERMISAWTDAHSENIERMNVINENYRQQSSLVLNDLESRYISLQESVKMNHTELQEIKNIVSTIASHCFSLSKTISNLQFNIRADIANFFKHCESNAYTPNQSLNRQEPHVRRTKVLCEASVMTDVSEYTLDQTFARYSEPSADEADPYLDDLTSSLNNHSYPPLTEHVEEGSPSSVQFLSSIPSELYPSSRELNMGIADMIREKLTPESRPEHTVLDENTPRNNGSILPSPPPSAQQMRSLSKGLNSHYFEDDMEHQSFLIASNDITEEECSSREVCAGNTQTISPPPSEHVSPISNLGPDPGTGDEPGIETISIASTDAEDDVLVLNAVSSSVDNQEDSTSTAVSEPSNDQIKTPEPQPGVDKGTPPPSSTESSFLDTELRRNPKRISRTRNSNHNDLVEGELRTPLSPSVEKSSRKRRKLNEYSDGSKEIPLKMCIVDVSRETEVAIVPGENSRQGGNQAVETSASSEIAEVSHSCQWPEKTDVNELFNRQFLQCDTCDAFYHYRCAGIEEGDKRIDSGVKFICPPCTLLDEPTKAVRKGACENKCLRPDCDWPGVASDDLEDLYVIEKLVGRGVDSDSQEVIWLVKWEGYPAEKCSWTKKSELLDARVLIKQFYKDMRKQKLTAENNTSLVFLKEAELQRAIREKWDWTQ</sequence>
<dbReference type="InterPro" id="IPR001965">
    <property type="entry name" value="Znf_PHD"/>
</dbReference>
<dbReference type="SUPFAM" id="SSF54160">
    <property type="entry name" value="Chromo domain-like"/>
    <property type="match status" value="1"/>
</dbReference>
<feature type="region of interest" description="Disordered" evidence="4">
    <location>
        <begin position="476"/>
        <end position="506"/>
    </location>
</feature>
<feature type="region of interest" description="Disordered" evidence="4">
    <location>
        <begin position="403"/>
        <end position="437"/>
    </location>
</feature>
<feature type="domain" description="Chromo" evidence="5">
    <location>
        <begin position="763"/>
        <end position="824"/>
    </location>
</feature>
<dbReference type="SUPFAM" id="SSF57903">
    <property type="entry name" value="FYVE/PHD zinc finger"/>
    <property type="match status" value="1"/>
</dbReference>
<dbReference type="OrthoDB" id="436852at2759"/>
<dbReference type="Proteomes" id="UP000217199">
    <property type="component" value="Unassembled WGS sequence"/>
</dbReference>
<reference evidence="6 7" key="1">
    <citation type="journal article" date="2017" name="Mol. Ecol.">
        <title>Comparative and population genomic landscape of Phellinus noxius: A hypervariable fungus causing root rot in trees.</title>
        <authorList>
            <person name="Chung C.L."/>
            <person name="Lee T.J."/>
            <person name="Akiba M."/>
            <person name="Lee H.H."/>
            <person name="Kuo T.H."/>
            <person name="Liu D."/>
            <person name="Ke H.M."/>
            <person name="Yokoi T."/>
            <person name="Roa M.B."/>
            <person name="Lu M.J."/>
            <person name="Chang Y.Y."/>
            <person name="Ann P.J."/>
            <person name="Tsai J.N."/>
            <person name="Chen C.Y."/>
            <person name="Tzean S.S."/>
            <person name="Ota Y."/>
            <person name="Hattori T."/>
            <person name="Sahashi N."/>
            <person name="Liou R.F."/>
            <person name="Kikuchi T."/>
            <person name="Tsai I.J."/>
        </authorList>
    </citation>
    <scope>NUCLEOTIDE SEQUENCE [LARGE SCALE GENOMIC DNA]</scope>
    <source>
        <strain evidence="6 7">FFPRI411160</strain>
    </source>
</reference>
<dbReference type="InParanoid" id="A0A286U781"/>
<evidence type="ECO:0000256" key="2">
    <source>
        <dbReference type="ARBA" id="ARBA00022771"/>
    </source>
</evidence>
<name>A0A286U781_9AGAM</name>
<feature type="compositionally biased region" description="Polar residues" evidence="4">
    <location>
        <begin position="527"/>
        <end position="549"/>
    </location>
</feature>
<dbReference type="InterPro" id="IPR000953">
    <property type="entry name" value="Chromo/chromo_shadow_dom"/>
</dbReference>
<dbReference type="GO" id="GO:0008270">
    <property type="term" value="F:zinc ion binding"/>
    <property type="evidence" value="ECO:0007669"/>
    <property type="project" value="UniProtKB-KW"/>
</dbReference>
<dbReference type="Gene3D" id="2.40.50.40">
    <property type="match status" value="1"/>
</dbReference>
<feature type="compositionally biased region" description="Low complexity" evidence="4">
    <location>
        <begin position="60"/>
        <end position="79"/>
    </location>
</feature>
<dbReference type="CDD" id="cd15489">
    <property type="entry name" value="PHD_SF"/>
    <property type="match status" value="1"/>
</dbReference>
<evidence type="ECO:0000313" key="6">
    <source>
        <dbReference type="EMBL" id="PAV15389.1"/>
    </source>
</evidence>
<accession>A0A286U781</accession>
<dbReference type="Gene3D" id="3.30.40.10">
    <property type="entry name" value="Zinc/RING finger domain, C3HC4 (zinc finger)"/>
    <property type="match status" value="1"/>
</dbReference>
<evidence type="ECO:0000256" key="4">
    <source>
        <dbReference type="SAM" id="MobiDB-lite"/>
    </source>
</evidence>
<evidence type="ECO:0000259" key="5">
    <source>
        <dbReference type="PROSITE" id="PS50013"/>
    </source>
</evidence>
<evidence type="ECO:0000313" key="7">
    <source>
        <dbReference type="Proteomes" id="UP000217199"/>
    </source>
</evidence>
<dbReference type="SMART" id="SM00249">
    <property type="entry name" value="PHD"/>
    <property type="match status" value="1"/>
</dbReference>
<keyword evidence="2" id="KW-0863">Zinc-finger</keyword>
<keyword evidence="7" id="KW-1185">Reference proteome</keyword>
<evidence type="ECO:0000256" key="3">
    <source>
        <dbReference type="ARBA" id="ARBA00022833"/>
    </source>
</evidence>
<dbReference type="AlphaFoldDB" id="A0A286U781"/>
<feature type="compositionally biased region" description="Basic and acidic residues" evidence="4">
    <location>
        <begin position="403"/>
        <end position="416"/>
    </location>
</feature>
<evidence type="ECO:0000256" key="1">
    <source>
        <dbReference type="ARBA" id="ARBA00022723"/>
    </source>
</evidence>
<protein>
    <recommendedName>
        <fullName evidence="5">Chromo domain-containing protein</fullName>
    </recommendedName>
</protein>
<dbReference type="InterPro" id="IPR016197">
    <property type="entry name" value="Chromo-like_dom_sf"/>
</dbReference>
<dbReference type="EMBL" id="NBII01000010">
    <property type="protein sequence ID" value="PAV15389.1"/>
    <property type="molecule type" value="Genomic_DNA"/>
</dbReference>
<dbReference type="Pfam" id="PF00385">
    <property type="entry name" value="Chromo"/>
    <property type="match status" value="1"/>
</dbReference>
<feature type="region of interest" description="Disordered" evidence="4">
    <location>
        <begin position="527"/>
        <end position="620"/>
    </location>
</feature>
<dbReference type="PROSITE" id="PS50013">
    <property type="entry name" value="CHROMO_2"/>
    <property type="match status" value="1"/>
</dbReference>
<dbReference type="InterPro" id="IPR023780">
    <property type="entry name" value="Chromo_domain"/>
</dbReference>
<feature type="region of interest" description="Disordered" evidence="4">
    <location>
        <begin position="55"/>
        <end position="79"/>
    </location>
</feature>
<keyword evidence="3" id="KW-0862">Zinc</keyword>
<proteinExistence type="predicted"/>
<dbReference type="InterPro" id="IPR019787">
    <property type="entry name" value="Znf_PHD-finger"/>
</dbReference>
<dbReference type="InterPro" id="IPR011011">
    <property type="entry name" value="Znf_FYVE_PHD"/>
</dbReference>
<organism evidence="6 7">
    <name type="scientific">Pyrrhoderma noxium</name>
    <dbReference type="NCBI Taxonomy" id="2282107"/>
    <lineage>
        <taxon>Eukaryota</taxon>
        <taxon>Fungi</taxon>
        <taxon>Dikarya</taxon>
        <taxon>Basidiomycota</taxon>
        <taxon>Agaricomycotina</taxon>
        <taxon>Agaricomycetes</taxon>
        <taxon>Hymenochaetales</taxon>
        <taxon>Hymenochaetaceae</taxon>
        <taxon>Pyrrhoderma</taxon>
    </lineage>
</organism>